<dbReference type="RefSeq" id="WP_188518992.1">
    <property type="nucleotide sequence ID" value="NZ_BMES01000002.1"/>
</dbReference>
<comment type="caution">
    <text evidence="2">The sequence shown here is derived from an EMBL/GenBank/DDBJ whole genome shotgun (WGS) entry which is preliminary data.</text>
</comment>
<keyword evidence="3" id="KW-1185">Reference proteome</keyword>
<feature type="transmembrane region" description="Helical" evidence="1">
    <location>
        <begin position="59"/>
        <end position="83"/>
    </location>
</feature>
<evidence type="ECO:0000313" key="2">
    <source>
        <dbReference type="EMBL" id="GGH26897.1"/>
    </source>
</evidence>
<dbReference type="Proteomes" id="UP000603912">
    <property type="component" value="Unassembled WGS sequence"/>
</dbReference>
<evidence type="ECO:0000313" key="3">
    <source>
        <dbReference type="Proteomes" id="UP000603912"/>
    </source>
</evidence>
<accession>A0A917I8P3</accession>
<reference evidence="2" key="2">
    <citation type="submission" date="2020-09" db="EMBL/GenBank/DDBJ databases">
        <authorList>
            <person name="Sun Q."/>
            <person name="Zhou Y."/>
        </authorList>
    </citation>
    <scope>NUCLEOTIDE SEQUENCE</scope>
    <source>
        <strain evidence="2">CGMCC 1.12214</strain>
    </source>
</reference>
<keyword evidence="1" id="KW-1133">Transmembrane helix</keyword>
<keyword evidence="1" id="KW-0472">Membrane</keyword>
<name>A0A917I8P3_9HYPH</name>
<keyword evidence="1" id="KW-0812">Transmembrane</keyword>
<sequence>MGGLFATLKDTAMRPVRTAMSNLVEDVIEFALIGILAMLAIGFGIGAVYIWLSQKYGELYAALIMAGVFLVLAIFVFVVRAISSAARRKKAERERRELAEKVGQATHSALDIVTLIKAVGAGRGGSASRDDARGSMAARVAHSVTSQVSPWTLVGISILAGFVGGRKLGD</sequence>
<protein>
    <submittedName>
        <fullName evidence="2">Uncharacterized protein</fullName>
    </submittedName>
</protein>
<reference evidence="2" key="1">
    <citation type="journal article" date="2014" name="Int. J. Syst. Evol. Microbiol.">
        <title>Complete genome sequence of Corynebacterium casei LMG S-19264T (=DSM 44701T), isolated from a smear-ripened cheese.</title>
        <authorList>
            <consortium name="US DOE Joint Genome Institute (JGI-PGF)"/>
            <person name="Walter F."/>
            <person name="Albersmeier A."/>
            <person name="Kalinowski J."/>
            <person name="Ruckert C."/>
        </authorList>
    </citation>
    <scope>NUCLEOTIDE SEQUENCE</scope>
    <source>
        <strain evidence="2">CGMCC 1.12214</strain>
    </source>
</reference>
<gene>
    <name evidence="2" type="ORF">GCM10007036_35050</name>
</gene>
<dbReference type="EMBL" id="BMES01000002">
    <property type="protein sequence ID" value="GGH26897.1"/>
    <property type="molecule type" value="Genomic_DNA"/>
</dbReference>
<evidence type="ECO:0000256" key="1">
    <source>
        <dbReference type="SAM" id="Phobius"/>
    </source>
</evidence>
<feature type="transmembrane region" description="Helical" evidence="1">
    <location>
        <begin position="30"/>
        <end position="53"/>
    </location>
</feature>
<dbReference type="AlphaFoldDB" id="A0A917I8P3"/>
<organism evidence="2 3">
    <name type="scientific">Alsobacter metallidurans</name>
    <dbReference type="NCBI Taxonomy" id="340221"/>
    <lineage>
        <taxon>Bacteria</taxon>
        <taxon>Pseudomonadati</taxon>
        <taxon>Pseudomonadota</taxon>
        <taxon>Alphaproteobacteria</taxon>
        <taxon>Hyphomicrobiales</taxon>
        <taxon>Alsobacteraceae</taxon>
        <taxon>Alsobacter</taxon>
    </lineage>
</organism>
<proteinExistence type="predicted"/>